<keyword evidence="3" id="KW-1185">Reference proteome</keyword>
<dbReference type="Proteomes" id="UP001285441">
    <property type="component" value="Unassembled WGS sequence"/>
</dbReference>
<protein>
    <submittedName>
        <fullName evidence="2">Uncharacterized protein</fullName>
    </submittedName>
</protein>
<evidence type="ECO:0000256" key="1">
    <source>
        <dbReference type="SAM" id="MobiDB-lite"/>
    </source>
</evidence>
<dbReference type="AlphaFoldDB" id="A0AAE0P6L1"/>
<evidence type="ECO:0000313" key="2">
    <source>
        <dbReference type="EMBL" id="KAK3394276.1"/>
    </source>
</evidence>
<name>A0AAE0P6L1_9PEZI</name>
<gene>
    <name evidence="2" type="ORF">B0H63DRAFT_460514</name>
</gene>
<reference evidence="2" key="2">
    <citation type="submission" date="2023-06" db="EMBL/GenBank/DDBJ databases">
        <authorList>
            <consortium name="Lawrence Berkeley National Laboratory"/>
            <person name="Haridas S."/>
            <person name="Hensen N."/>
            <person name="Bonometti L."/>
            <person name="Westerberg I."/>
            <person name="Brannstrom I.O."/>
            <person name="Guillou S."/>
            <person name="Cros-Aarteil S."/>
            <person name="Calhoun S."/>
            <person name="Kuo A."/>
            <person name="Mondo S."/>
            <person name="Pangilinan J."/>
            <person name="Riley R."/>
            <person name="LaButti K."/>
            <person name="Andreopoulos B."/>
            <person name="Lipzen A."/>
            <person name="Chen C."/>
            <person name="Yanf M."/>
            <person name="Daum C."/>
            <person name="Ng V."/>
            <person name="Clum A."/>
            <person name="Steindorff A."/>
            <person name="Ohm R."/>
            <person name="Martin F."/>
            <person name="Silar P."/>
            <person name="Natvig D."/>
            <person name="Lalanne C."/>
            <person name="Gautier V."/>
            <person name="Ament-velasquez S.L."/>
            <person name="Kruys A."/>
            <person name="Hutchinson M.I."/>
            <person name="Powell A.J."/>
            <person name="Barry K."/>
            <person name="Miller A.N."/>
            <person name="Grigoriev I.V."/>
            <person name="Debuchy R."/>
            <person name="Gladieux P."/>
            <person name="Thoren M.H."/>
            <person name="Johannesson H."/>
        </authorList>
    </citation>
    <scope>NUCLEOTIDE SEQUENCE</scope>
    <source>
        <strain evidence="2">CBS 232.78</strain>
    </source>
</reference>
<dbReference type="EMBL" id="JAULSW010000001">
    <property type="protein sequence ID" value="KAK3394276.1"/>
    <property type="molecule type" value="Genomic_DNA"/>
</dbReference>
<feature type="region of interest" description="Disordered" evidence="1">
    <location>
        <begin position="47"/>
        <end position="75"/>
    </location>
</feature>
<reference evidence="2" key="1">
    <citation type="journal article" date="2023" name="Mol. Phylogenet. Evol.">
        <title>Genome-scale phylogeny and comparative genomics of the fungal order Sordariales.</title>
        <authorList>
            <person name="Hensen N."/>
            <person name="Bonometti L."/>
            <person name="Westerberg I."/>
            <person name="Brannstrom I.O."/>
            <person name="Guillou S."/>
            <person name="Cros-Aarteil S."/>
            <person name="Calhoun S."/>
            <person name="Haridas S."/>
            <person name="Kuo A."/>
            <person name="Mondo S."/>
            <person name="Pangilinan J."/>
            <person name="Riley R."/>
            <person name="LaButti K."/>
            <person name="Andreopoulos B."/>
            <person name="Lipzen A."/>
            <person name="Chen C."/>
            <person name="Yan M."/>
            <person name="Daum C."/>
            <person name="Ng V."/>
            <person name="Clum A."/>
            <person name="Steindorff A."/>
            <person name="Ohm R.A."/>
            <person name="Martin F."/>
            <person name="Silar P."/>
            <person name="Natvig D.O."/>
            <person name="Lalanne C."/>
            <person name="Gautier V."/>
            <person name="Ament-Velasquez S.L."/>
            <person name="Kruys A."/>
            <person name="Hutchinson M.I."/>
            <person name="Powell A.J."/>
            <person name="Barry K."/>
            <person name="Miller A.N."/>
            <person name="Grigoriev I.V."/>
            <person name="Debuchy R."/>
            <person name="Gladieux P."/>
            <person name="Hiltunen Thoren M."/>
            <person name="Johannesson H."/>
        </authorList>
    </citation>
    <scope>NUCLEOTIDE SEQUENCE</scope>
    <source>
        <strain evidence="2">CBS 232.78</strain>
    </source>
</reference>
<proteinExistence type="predicted"/>
<evidence type="ECO:0000313" key="3">
    <source>
        <dbReference type="Proteomes" id="UP001285441"/>
    </source>
</evidence>
<sequence length="75" mass="8522">MILRVSICWRTAATGFMCCLIVLRCFDLFDLGKNCPIKTQKRLTLASPRLSKGAQRPRSAQHKSQQRVSKSLFPI</sequence>
<comment type="caution">
    <text evidence="2">The sequence shown here is derived from an EMBL/GenBank/DDBJ whole genome shotgun (WGS) entry which is preliminary data.</text>
</comment>
<organism evidence="2 3">
    <name type="scientific">Podospora didyma</name>
    <dbReference type="NCBI Taxonomy" id="330526"/>
    <lineage>
        <taxon>Eukaryota</taxon>
        <taxon>Fungi</taxon>
        <taxon>Dikarya</taxon>
        <taxon>Ascomycota</taxon>
        <taxon>Pezizomycotina</taxon>
        <taxon>Sordariomycetes</taxon>
        <taxon>Sordariomycetidae</taxon>
        <taxon>Sordariales</taxon>
        <taxon>Podosporaceae</taxon>
        <taxon>Podospora</taxon>
    </lineage>
</organism>
<accession>A0AAE0P6L1</accession>